<accession>A0A2S6IUM8</accession>
<dbReference type="InterPro" id="IPR020569">
    <property type="entry name" value="UPF0029_Impact_CS"/>
</dbReference>
<dbReference type="Proteomes" id="UP000239485">
    <property type="component" value="Unassembled WGS sequence"/>
</dbReference>
<keyword evidence="4" id="KW-1185">Reference proteome</keyword>
<evidence type="ECO:0000256" key="1">
    <source>
        <dbReference type="ARBA" id="ARBA00007665"/>
    </source>
</evidence>
<reference evidence="3 4" key="1">
    <citation type="submission" date="2018-02" db="EMBL/GenBank/DDBJ databases">
        <title>Genomic Encyclopedia of Archaeal and Bacterial Type Strains, Phase II (KMG-II): from individual species to whole genera.</title>
        <authorList>
            <person name="Goeker M."/>
        </authorList>
    </citation>
    <scope>NUCLEOTIDE SEQUENCE [LARGE SCALE GENOMIC DNA]</scope>
    <source>
        <strain evidence="3 4">DSM 22857</strain>
    </source>
</reference>
<protein>
    <submittedName>
        <fullName evidence="3">Putative YigZ family protein</fullName>
    </submittedName>
</protein>
<comment type="caution">
    <text evidence="3">The sequence shown here is derived from an EMBL/GenBank/DDBJ whole genome shotgun (WGS) entry which is preliminary data.</text>
</comment>
<organism evidence="3 4">
    <name type="scientific">Kineococcus xinjiangensis</name>
    <dbReference type="NCBI Taxonomy" id="512762"/>
    <lineage>
        <taxon>Bacteria</taxon>
        <taxon>Bacillati</taxon>
        <taxon>Actinomycetota</taxon>
        <taxon>Actinomycetes</taxon>
        <taxon>Kineosporiales</taxon>
        <taxon>Kineosporiaceae</taxon>
        <taxon>Kineococcus</taxon>
    </lineage>
</organism>
<feature type="domain" description="Impact N-terminal" evidence="2">
    <location>
        <begin position="30"/>
        <end position="134"/>
    </location>
</feature>
<evidence type="ECO:0000313" key="3">
    <source>
        <dbReference type="EMBL" id="PPK97971.1"/>
    </source>
</evidence>
<dbReference type="SUPFAM" id="SSF54211">
    <property type="entry name" value="Ribosomal protein S5 domain 2-like"/>
    <property type="match status" value="1"/>
</dbReference>
<dbReference type="PROSITE" id="PS00910">
    <property type="entry name" value="UPF0029"/>
    <property type="match status" value="1"/>
</dbReference>
<dbReference type="RefSeq" id="WP_170112716.1">
    <property type="nucleotide sequence ID" value="NZ_PTJD01000002.1"/>
</dbReference>
<dbReference type="GO" id="GO:0005737">
    <property type="term" value="C:cytoplasm"/>
    <property type="evidence" value="ECO:0007669"/>
    <property type="project" value="TreeGrafter"/>
</dbReference>
<name>A0A2S6IUM8_9ACTN</name>
<dbReference type="Gene3D" id="3.30.230.30">
    <property type="entry name" value="Impact, N-terminal domain"/>
    <property type="match status" value="1"/>
</dbReference>
<dbReference type="Pfam" id="PF01205">
    <property type="entry name" value="Impact_N"/>
    <property type="match status" value="1"/>
</dbReference>
<dbReference type="EMBL" id="PTJD01000002">
    <property type="protein sequence ID" value="PPK97971.1"/>
    <property type="molecule type" value="Genomic_DNA"/>
</dbReference>
<dbReference type="AlphaFoldDB" id="A0A2S6IUM8"/>
<sequence>MTGPLRDGRVDSSLRDGLAAPVRTETVVERSRFVCTLLPALDAAAADAAVAAVRAELTGAGHHCTAAVLGLDGAEQRSGDDGEPAGTAGAPMLAALRASGLSGLVAVVSRWFGGTLLGTGGLVRAYGGAVSHALEQAPVLRRRAAERVLLTAGHAAAGRTEGELRRWLAASGGVLLDATWAAQGWRAEAAVPAGSLPGLEQVVAALRSGGPDPRLELLGATVLEDPPGQAR</sequence>
<proteinExistence type="inferred from homology"/>
<dbReference type="InterPro" id="IPR001498">
    <property type="entry name" value="Impact_N"/>
</dbReference>
<comment type="similarity">
    <text evidence="1">Belongs to the IMPACT family.</text>
</comment>
<dbReference type="InterPro" id="IPR020568">
    <property type="entry name" value="Ribosomal_Su5_D2-typ_SF"/>
</dbReference>
<evidence type="ECO:0000259" key="2">
    <source>
        <dbReference type="Pfam" id="PF01205"/>
    </source>
</evidence>
<dbReference type="PANTHER" id="PTHR16301:SF20">
    <property type="entry name" value="IMPACT FAMILY MEMBER YIGZ"/>
    <property type="match status" value="1"/>
</dbReference>
<dbReference type="InterPro" id="IPR023582">
    <property type="entry name" value="Impact"/>
</dbReference>
<dbReference type="GO" id="GO:0006446">
    <property type="term" value="P:regulation of translational initiation"/>
    <property type="evidence" value="ECO:0007669"/>
    <property type="project" value="TreeGrafter"/>
</dbReference>
<gene>
    <name evidence="3" type="ORF">CLV92_102122</name>
</gene>
<dbReference type="InterPro" id="IPR036956">
    <property type="entry name" value="Impact_N_sf"/>
</dbReference>
<dbReference type="PANTHER" id="PTHR16301">
    <property type="entry name" value="IMPACT-RELATED"/>
    <property type="match status" value="1"/>
</dbReference>
<evidence type="ECO:0000313" key="4">
    <source>
        <dbReference type="Proteomes" id="UP000239485"/>
    </source>
</evidence>